<dbReference type="OrthoDB" id="7352421at2"/>
<keyword evidence="3" id="KW-1185">Reference proteome</keyword>
<dbReference type="GO" id="GO:0004074">
    <property type="term" value="F:biliverdin reductase [NAD(P)H] activity"/>
    <property type="evidence" value="ECO:0007669"/>
    <property type="project" value="TreeGrafter"/>
</dbReference>
<dbReference type="InterPro" id="IPR016040">
    <property type="entry name" value="NAD(P)-bd_dom"/>
</dbReference>
<dbReference type="SUPFAM" id="SSF51735">
    <property type="entry name" value="NAD(P)-binding Rossmann-fold domains"/>
    <property type="match status" value="1"/>
</dbReference>
<dbReference type="Proteomes" id="UP000229498">
    <property type="component" value="Unassembled WGS sequence"/>
</dbReference>
<evidence type="ECO:0000313" key="2">
    <source>
        <dbReference type="EMBL" id="PJK27626.1"/>
    </source>
</evidence>
<accession>A0A2M9FVY0</accession>
<dbReference type="InterPro" id="IPR051606">
    <property type="entry name" value="Polyketide_Oxido-like"/>
</dbReference>
<protein>
    <submittedName>
        <fullName evidence="2">Epimerase</fullName>
    </submittedName>
</protein>
<dbReference type="AlphaFoldDB" id="A0A2M9FVY0"/>
<dbReference type="CDD" id="cd05244">
    <property type="entry name" value="BVR-B_like_SDR_a"/>
    <property type="match status" value="1"/>
</dbReference>
<dbReference type="InterPro" id="IPR036291">
    <property type="entry name" value="NAD(P)-bd_dom_sf"/>
</dbReference>
<dbReference type="Gene3D" id="3.40.50.720">
    <property type="entry name" value="NAD(P)-binding Rossmann-like Domain"/>
    <property type="match status" value="1"/>
</dbReference>
<evidence type="ECO:0000313" key="3">
    <source>
        <dbReference type="Proteomes" id="UP000229498"/>
    </source>
</evidence>
<name>A0A2M9FVY0_9PROT</name>
<dbReference type="RefSeq" id="WP_109795339.1">
    <property type="nucleotide sequence ID" value="NZ_PHIG01000063.1"/>
</dbReference>
<feature type="domain" description="NAD(P)-binding" evidence="1">
    <location>
        <begin position="7"/>
        <end position="193"/>
    </location>
</feature>
<reference evidence="2 3" key="1">
    <citation type="submission" date="2017-11" db="EMBL/GenBank/DDBJ databases">
        <title>Draft genome sequence of Rhizobiales bacterium SY3-13.</title>
        <authorList>
            <person name="Sun C."/>
        </authorList>
    </citation>
    <scope>NUCLEOTIDE SEQUENCE [LARGE SCALE GENOMIC DNA]</scope>
    <source>
        <strain evidence="2 3">SY3-13</strain>
    </source>
</reference>
<comment type="caution">
    <text evidence="2">The sequence shown here is derived from an EMBL/GenBank/DDBJ whole genome shotgun (WGS) entry which is preliminary data.</text>
</comment>
<sequence length="207" mass="22348">MNIIVFGATGSIGRHVVRQALAEGHRVTAFQRTAPAREPENPNLVHQLGDVLDAEAVARAVHGQDAVVVALGAGRHGNVRAAGTRNIIAAMERHGPKRLVCLSTLGAGDSRHLLNFFWKRIMFGLLLRAAYADHQTQEQAVRESDLDWTLVRPGAFTDGDLTGDYRHGALSAADRLQLKVSRADVAHFMLGALSGGGYLRRVAALSY</sequence>
<dbReference type="PANTHER" id="PTHR43355">
    <property type="entry name" value="FLAVIN REDUCTASE (NADPH)"/>
    <property type="match status" value="1"/>
</dbReference>
<dbReference type="EMBL" id="PHIG01000063">
    <property type="protein sequence ID" value="PJK27626.1"/>
    <property type="molecule type" value="Genomic_DNA"/>
</dbReference>
<dbReference type="Pfam" id="PF13460">
    <property type="entry name" value="NAD_binding_10"/>
    <property type="match status" value="1"/>
</dbReference>
<dbReference type="GO" id="GO:0042602">
    <property type="term" value="F:riboflavin reductase (NADPH) activity"/>
    <property type="evidence" value="ECO:0007669"/>
    <property type="project" value="TreeGrafter"/>
</dbReference>
<gene>
    <name evidence="2" type="ORF">CVT23_22215</name>
</gene>
<proteinExistence type="predicted"/>
<evidence type="ECO:0000259" key="1">
    <source>
        <dbReference type="Pfam" id="PF13460"/>
    </source>
</evidence>
<organism evidence="2 3">
    <name type="scientific">Minwuia thermotolerans</name>
    <dbReference type="NCBI Taxonomy" id="2056226"/>
    <lineage>
        <taxon>Bacteria</taxon>
        <taxon>Pseudomonadati</taxon>
        <taxon>Pseudomonadota</taxon>
        <taxon>Alphaproteobacteria</taxon>
        <taxon>Minwuiales</taxon>
        <taxon>Minwuiaceae</taxon>
        <taxon>Minwuia</taxon>
    </lineage>
</organism>
<dbReference type="PANTHER" id="PTHR43355:SF2">
    <property type="entry name" value="FLAVIN REDUCTASE (NADPH)"/>
    <property type="match status" value="1"/>
</dbReference>